<reference evidence="1 2" key="1">
    <citation type="submission" date="2019-03" db="EMBL/GenBank/DDBJ databases">
        <title>Genomic Encyclopedia of Type Strains, Phase IV (KMG-IV): sequencing the most valuable type-strain genomes for metagenomic binning, comparative biology and taxonomic classification.</title>
        <authorList>
            <person name="Goeker M."/>
        </authorList>
    </citation>
    <scope>NUCLEOTIDE SEQUENCE [LARGE SCALE GENOMIC DNA]</scope>
    <source>
        <strain evidence="1 2">DSM 9035</strain>
    </source>
</reference>
<evidence type="ECO:0000313" key="2">
    <source>
        <dbReference type="Proteomes" id="UP000294664"/>
    </source>
</evidence>
<comment type="caution">
    <text evidence="1">The sequence shown here is derived from an EMBL/GenBank/DDBJ whole genome shotgun (WGS) entry which is preliminary data.</text>
</comment>
<evidence type="ECO:0000313" key="1">
    <source>
        <dbReference type="EMBL" id="TCT07580.1"/>
    </source>
</evidence>
<dbReference type="Proteomes" id="UP000294664">
    <property type="component" value="Unassembled WGS sequence"/>
</dbReference>
<name>A0A4R3M335_9HYPH</name>
<dbReference type="OrthoDB" id="8449444at2"/>
<protein>
    <recommendedName>
        <fullName evidence="3">Invasion protein IalB</fullName>
    </recommendedName>
</protein>
<evidence type="ECO:0008006" key="3">
    <source>
        <dbReference type="Google" id="ProtNLM"/>
    </source>
</evidence>
<accession>A0A4R3M335</accession>
<keyword evidence="2" id="KW-1185">Reference proteome</keyword>
<organism evidence="1 2">
    <name type="scientific">Aquabacter spiritensis</name>
    <dbReference type="NCBI Taxonomy" id="933073"/>
    <lineage>
        <taxon>Bacteria</taxon>
        <taxon>Pseudomonadati</taxon>
        <taxon>Pseudomonadota</taxon>
        <taxon>Alphaproteobacteria</taxon>
        <taxon>Hyphomicrobiales</taxon>
        <taxon>Xanthobacteraceae</taxon>
        <taxon>Aquabacter</taxon>
    </lineage>
</organism>
<proteinExistence type="predicted"/>
<dbReference type="AlphaFoldDB" id="A0A4R3M335"/>
<dbReference type="EMBL" id="SMAI01000001">
    <property type="protein sequence ID" value="TCT07580.1"/>
    <property type="molecule type" value="Genomic_DNA"/>
</dbReference>
<sequence length="174" mass="18542">MPSVPALVFALPLLALVALFPPAGIGEAAPLKPRQRSEPPDPRVWSLVRGEDTFVLRFGIPRDPDPVFAATCQPSARLLQFAVEVDGRPFSSGDGVPLALSIGKRRLELAATAFLGASDGTLVVEAAVALDRRVFDLFRAGDVLTVKMPTATQTYPLATARGRLADFEAACFAR</sequence>
<gene>
    <name evidence="1" type="ORF">EDC64_10199</name>
</gene>
<dbReference type="RefSeq" id="WP_132028461.1">
    <property type="nucleotide sequence ID" value="NZ_SMAI01000001.1"/>
</dbReference>